<dbReference type="Pfam" id="PF14559">
    <property type="entry name" value="TPR_19"/>
    <property type="match status" value="1"/>
</dbReference>
<comment type="caution">
    <text evidence="2">The sequence shown here is derived from an EMBL/GenBank/DDBJ whole genome shotgun (WGS) entry which is preliminary data.</text>
</comment>
<dbReference type="Gene3D" id="1.25.40.10">
    <property type="entry name" value="Tetratricopeptide repeat domain"/>
    <property type="match status" value="1"/>
</dbReference>
<dbReference type="Proteomes" id="UP000632222">
    <property type="component" value="Unassembled WGS sequence"/>
</dbReference>
<dbReference type="Gene3D" id="3.20.20.80">
    <property type="entry name" value="Glycosidases"/>
    <property type="match status" value="1"/>
</dbReference>
<protein>
    <recommendedName>
        <fullName evidence="4">Tetratricopeptide repeat protein</fullName>
    </recommendedName>
</protein>
<dbReference type="SUPFAM" id="SSF51445">
    <property type="entry name" value="(Trans)glycosidases"/>
    <property type="match status" value="1"/>
</dbReference>
<dbReference type="SUPFAM" id="SSF48452">
    <property type="entry name" value="TPR-like"/>
    <property type="match status" value="1"/>
</dbReference>
<dbReference type="InterPro" id="IPR011990">
    <property type="entry name" value="TPR-like_helical_dom_sf"/>
</dbReference>
<sequence length="786" mass="89771">MKFYRSIALLFVLVVSMSHATPYQDAQKAYRNQEFQKAVDLLQQQLKTTPKDQDVRILLAFAYYQLKKYTEALNALQGVDLKDPDAAYVKALILARTGKTEEARLLLQSTLKAHPERKDIAEEYKKYPAAISEKDLPAYKKPAKLVMPYTLSARGFQTAAGQFIEVKGVNFGVALPGKFPSEFPDKPYYQQWLKMVGEMHGNVVRAYTILPPSFYEALYEHNQSHKQDPIYLIHGVWTELPEDDNFQGAFEEQFYREATHVINVIHGRAAIQPVPGHASGLYTRDVSPYLLGIIIGREWEPYSVIAFHDMAPNFTAYQGRFLTAENVQPMEAWLTRIMDRIIAYQVDTYNQQTPMAFTNWPTLDPLTHITETTRDEENAIRKKLGEQFEKSLVNEFNNDEVGLDAKKIHSTSAFKAGQFASYHAYPYYPDFMNLDGGYSQHPVSNYQGYLEDLKKHYGDMPILISEIGVPSSRSVAHFQNQGFTHGGHSEAEQARIDVELFKEIKDAGLAGGILFALLDEWFKRNWLYMDFELPAEHNPRWLNVMDAEQNYGVVAAEDAREVPLCSPAPSTAITLDGQKGLKARVTSAYLHFWLPTTGDTSFELNTHPAEGYEYQVLIKPKDITEVRVNAAYAPFLDVQDGSYRTLVFNRTAKPKPGAEYVPIVSQPNRLRFSRDEKLYPRKLDFPGILKPGNESTGRDATRDYCVAEKYTHVRLPWTLINFTDPSSRYVLDLTTDQGYVQVPGIKVSWDGKVYDLTWDTWEQPPFKLRIKPVFNSLQDFWKPASK</sequence>
<evidence type="ECO:0000313" key="2">
    <source>
        <dbReference type="EMBL" id="GGJ19009.1"/>
    </source>
</evidence>
<feature type="chain" id="PRO_5045708594" description="Tetratricopeptide repeat protein" evidence="1">
    <location>
        <begin position="21"/>
        <end position="786"/>
    </location>
</feature>
<accession>A0ABQ2CT92</accession>
<dbReference type="EMBL" id="BMOD01000001">
    <property type="protein sequence ID" value="GGJ19009.1"/>
    <property type="molecule type" value="Genomic_DNA"/>
</dbReference>
<keyword evidence="3" id="KW-1185">Reference proteome</keyword>
<feature type="signal peptide" evidence="1">
    <location>
        <begin position="1"/>
        <end position="20"/>
    </location>
</feature>
<proteinExistence type="predicted"/>
<evidence type="ECO:0008006" key="4">
    <source>
        <dbReference type="Google" id="ProtNLM"/>
    </source>
</evidence>
<reference evidence="3" key="1">
    <citation type="journal article" date="2019" name="Int. J. Syst. Evol. Microbiol.">
        <title>The Global Catalogue of Microorganisms (GCM) 10K type strain sequencing project: providing services to taxonomists for standard genome sequencing and annotation.</title>
        <authorList>
            <consortium name="The Broad Institute Genomics Platform"/>
            <consortium name="The Broad Institute Genome Sequencing Center for Infectious Disease"/>
            <person name="Wu L."/>
            <person name="Ma J."/>
        </authorList>
    </citation>
    <scope>NUCLEOTIDE SEQUENCE [LARGE SCALE GENOMIC DNA]</scope>
    <source>
        <strain evidence="3">JCM 14370</strain>
    </source>
</reference>
<evidence type="ECO:0000313" key="3">
    <source>
        <dbReference type="Proteomes" id="UP000632222"/>
    </source>
</evidence>
<evidence type="ECO:0000256" key="1">
    <source>
        <dbReference type="SAM" id="SignalP"/>
    </source>
</evidence>
<gene>
    <name evidence="2" type="ORF">GCM10008938_01270</name>
</gene>
<organism evidence="2 3">
    <name type="scientific">Deinococcus roseus</name>
    <dbReference type="NCBI Taxonomy" id="392414"/>
    <lineage>
        <taxon>Bacteria</taxon>
        <taxon>Thermotogati</taxon>
        <taxon>Deinococcota</taxon>
        <taxon>Deinococci</taxon>
        <taxon>Deinococcales</taxon>
        <taxon>Deinococcaceae</taxon>
        <taxon>Deinococcus</taxon>
    </lineage>
</organism>
<name>A0ABQ2CT92_9DEIO</name>
<keyword evidence="1" id="KW-0732">Signal</keyword>
<dbReference type="InterPro" id="IPR017853">
    <property type="entry name" value="GH"/>
</dbReference>
<dbReference type="RefSeq" id="WP_188998267.1">
    <property type="nucleotide sequence ID" value="NZ_BMOD01000001.1"/>
</dbReference>